<evidence type="ECO:0000313" key="2">
    <source>
        <dbReference type="WBParaSite" id="PEQ_0000363101-mRNA-1"/>
    </source>
</evidence>
<dbReference type="WBParaSite" id="PEQ_0000363101-mRNA-1">
    <property type="protein sequence ID" value="PEQ_0000363101-mRNA-1"/>
    <property type="gene ID" value="PEQ_0000363101"/>
</dbReference>
<protein>
    <submittedName>
        <fullName evidence="2">Uncharacterized protein</fullName>
    </submittedName>
</protein>
<keyword evidence="1" id="KW-1185">Reference proteome</keyword>
<dbReference type="AlphaFoldDB" id="A0A914RFT3"/>
<proteinExistence type="predicted"/>
<evidence type="ECO:0000313" key="1">
    <source>
        <dbReference type="Proteomes" id="UP000887564"/>
    </source>
</evidence>
<dbReference type="Proteomes" id="UP000887564">
    <property type="component" value="Unplaced"/>
</dbReference>
<sequence>MECKNLKKMDVLGLSGLLRLFSEFYRYLLLVRRYSFRRTRKISFQR</sequence>
<organism evidence="1 2">
    <name type="scientific">Parascaris equorum</name>
    <name type="common">Equine roundworm</name>
    <dbReference type="NCBI Taxonomy" id="6256"/>
    <lineage>
        <taxon>Eukaryota</taxon>
        <taxon>Metazoa</taxon>
        <taxon>Ecdysozoa</taxon>
        <taxon>Nematoda</taxon>
        <taxon>Chromadorea</taxon>
        <taxon>Rhabditida</taxon>
        <taxon>Spirurina</taxon>
        <taxon>Ascaridomorpha</taxon>
        <taxon>Ascaridoidea</taxon>
        <taxon>Ascarididae</taxon>
        <taxon>Parascaris</taxon>
    </lineage>
</organism>
<accession>A0A914RFT3</accession>
<name>A0A914RFT3_PAREQ</name>
<reference evidence="2" key="1">
    <citation type="submission" date="2022-11" db="UniProtKB">
        <authorList>
            <consortium name="WormBaseParasite"/>
        </authorList>
    </citation>
    <scope>IDENTIFICATION</scope>
</reference>